<evidence type="ECO:0000256" key="1">
    <source>
        <dbReference type="SAM" id="MobiDB-lite"/>
    </source>
</evidence>
<sequence length="267" mass="29570">MSNDTLLSGAAPEETNTPEPNASVPHLEKTPEPAKAAGDGGTEAWIASISGALYKEGKPNHELLPEKFWKDGAPRIDEALKARAELEKQFKRGDHKAPETYDVSFLDAKGVAQDDPLLGSFQSWAKENGVSQAAFQKLAENYVEMQAQQQSQVQINVEAEKAKLGPNADKVIGEMVSWGQGMVKRGIWSADDFEEFKIMGGTARGLNALMKVREFYGDMRRIPTDIASTADRPSRDELQTMISDPRYKSDPAFRRKVEKAFEDMYAD</sequence>
<dbReference type="GO" id="GO:0019069">
    <property type="term" value="P:viral capsid assembly"/>
    <property type="evidence" value="ECO:0007669"/>
    <property type="project" value="InterPro"/>
</dbReference>
<gene>
    <name evidence="2" type="ORF">UFOVP375_37</name>
</gene>
<organism evidence="2">
    <name type="scientific">uncultured Caudovirales phage</name>
    <dbReference type="NCBI Taxonomy" id="2100421"/>
    <lineage>
        <taxon>Viruses</taxon>
        <taxon>Duplodnaviria</taxon>
        <taxon>Heunggongvirae</taxon>
        <taxon>Uroviricota</taxon>
        <taxon>Caudoviricetes</taxon>
        <taxon>Peduoviridae</taxon>
        <taxon>Maltschvirus</taxon>
        <taxon>Maltschvirus maltsch</taxon>
    </lineage>
</organism>
<name>A0A6J7XR50_9CAUD</name>
<protein>
    <recommendedName>
        <fullName evidence="3">Capsid assembly protein</fullName>
    </recommendedName>
</protein>
<accession>A0A6J7XR50</accession>
<evidence type="ECO:0000313" key="2">
    <source>
        <dbReference type="EMBL" id="CAB5238755.1"/>
    </source>
</evidence>
<reference evidence="2" key="1">
    <citation type="submission" date="2020-05" db="EMBL/GenBank/DDBJ databases">
        <authorList>
            <person name="Chiriac C."/>
            <person name="Salcher M."/>
            <person name="Ghai R."/>
            <person name="Kavagutti S V."/>
        </authorList>
    </citation>
    <scope>NUCLEOTIDE SEQUENCE</scope>
</reference>
<feature type="region of interest" description="Disordered" evidence="1">
    <location>
        <begin position="1"/>
        <end position="42"/>
    </location>
</feature>
<dbReference type="InterPro" id="IPR008768">
    <property type="entry name" value="Gp9-like"/>
</dbReference>
<dbReference type="EMBL" id="LR798464">
    <property type="protein sequence ID" value="CAB5238755.1"/>
    <property type="molecule type" value="Genomic_DNA"/>
</dbReference>
<proteinExistence type="predicted"/>
<dbReference type="Pfam" id="PF05396">
    <property type="entry name" value="Phage_T7_Capsid"/>
    <property type="match status" value="1"/>
</dbReference>
<evidence type="ECO:0008006" key="3">
    <source>
        <dbReference type="Google" id="ProtNLM"/>
    </source>
</evidence>